<evidence type="ECO:0000256" key="7">
    <source>
        <dbReference type="ARBA" id="ARBA00022763"/>
    </source>
</evidence>
<evidence type="ECO:0000256" key="17">
    <source>
        <dbReference type="ARBA" id="ARBA00068941"/>
    </source>
</evidence>
<dbReference type="GO" id="GO:1990165">
    <property type="term" value="F:single-strand break-containing DNA binding"/>
    <property type="evidence" value="ECO:0007669"/>
    <property type="project" value="TreeGrafter"/>
</dbReference>
<dbReference type="EC" id="3.6.1.72" evidence="3"/>
<keyword evidence="21" id="KW-1185">Reference proteome</keyword>
<dbReference type="AlphaFoldDB" id="A0A2W1FT27"/>
<comment type="catalytic activity">
    <reaction evidence="14">
        <text>a 5'-end adenosine-5'-diphospho-5'-2'-deoxyribonucleoside-DNA + H2O = a 5'-end 5'-phospho-2'-deoxyribonucleoside-DNA + AMP + 2 H(+)</text>
        <dbReference type="Rhea" id="RHEA:52128"/>
        <dbReference type="Rhea" id="RHEA-COMP:13180"/>
        <dbReference type="Rhea" id="RHEA-COMP:13181"/>
        <dbReference type="ChEBI" id="CHEBI:15377"/>
        <dbReference type="ChEBI" id="CHEBI:15378"/>
        <dbReference type="ChEBI" id="CHEBI:136412"/>
        <dbReference type="ChEBI" id="CHEBI:136413"/>
        <dbReference type="ChEBI" id="CHEBI:456215"/>
        <dbReference type="EC" id="3.6.1.71"/>
    </reaction>
</comment>
<comment type="function">
    <text evidence="16">DNA-binding protein involved in single-strand DNA break repair, double-strand DNA break repair and base excision repair. Resolves abortive DNA ligation intermediates formed either at base excision sites, or when DNA ligases attempt to repair non-ligatable breaks induced by reactive oxygen species. Catalyzes the release of adenylate groups covalently linked to 5'-phosphate termini, resulting in the production of 5'-phosphate termini that can be efficiently rejoined. Likewise, catalyzes the release of 3'-linked guanosine (DNAppG) and inosine (DNAppI) from DNA, but has higher specific activity with 5'-linked adenosine (AppDNA).</text>
</comment>
<name>A0A2W1FT27_9PLEO</name>
<evidence type="ECO:0000256" key="12">
    <source>
        <dbReference type="ARBA" id="ARBA00023242"/>
    </source>
</evidence>
<dbReference type="GO" id="GO:0033699">
    <property type="term" value="F:DNA 5'-adenosine monophosphate hydrolase activity"/>
    <property type="evidence" value="ECO:0007669"/>
    <property type="project" value="UniProtKB-EC"/>
</dbReference>
<dbReference type="PANTHER" id="PTHR12486:SF4">
    <property type="entry name" value="APRATAXIN"/>
    <property type="match status" value="1"/>
</dbReference>
<dbReference type="GO" id="GO:0005634">
    <property type="term" value="C:nucleus"/>
    <property type="evidence" value="ECO:0007669"/>
    <property type="project" value="UniProtKB-SubCell"/>
</dbReference>
<dbReference type="GO" id="GO:0003725">
    <property type="term" value="F:double-stranded RNA binding"/>
    <property type="evidence" value="ECO:0007669"/>
    <property type="project" value="TreeGrafter"/>
</dbReference>
<evidence type="ECO:0000256" key="1">
    <source>
        <dbReference type="ARBA" id="ARBA00004123"/>
    </source>
</evidence>
<keyword evidence="12" id="KW-0539">Nucleus</keyword>
<evidence type="ECO:0000313" key="21">
    <source>
        <dbReference type="Proteomes" id="UP000249757"/>
    </source>
</evidence>
<dbReference type="InterPro" id="IPR036265">
    <property type="entry name" value="HIT-like_sf"/>
</dbReference>
<dbReference type="SUPFAM" id="SSF54197">
    <property type="entry name" value="HIT-like"/>
    <property type="match status" value="1"/>
</dbReference>
<dbReference type="EMBL" id="NRDI02000008">
    <property type="protein sequence ID" value="KAI1514209.1"/>
    <property type="molecule type" value="Genomic_DNA"/>
</dbReference>
<dbReference type="InterPro" id="IPR032566">
    <property type="entry name" value="Znf-C2HE"/>
</dbReference>
<evidence type="ECO:0000256" key="11">
    <source>
        <dbReference type="ARBA" id="ARBA00023204"/>
    </source>
</evidence>
<keyword evidence="5" id="KW-0963">Cytoplasm</keyword>
<comment type="subcellular location">
    <subcellularLocation>
        <location evidence="2">Cytoplasm</location>
    </subcellularLocation>
    <subcellularLocation>
        <location evidence="1">Nucleus</location>
    </subcellularLocation>
</comment>
<evidence type="ECO:0000256" key="13">
    <source>
        <dbReference type="ARBA" id="ARBA00024601"/>
    </source>
</evidence>
<sequence length="327" mass="37579">MSTRNHKHAQAEQTHDTMTAEEIAGTEPPNQARPGVDPASQKRPNACTLFPRAKFTSTQSITHGAVTELLSRSKKRKSHITADDSPGLKRKTAKTFKSIDPRDGLIVYIEKPEANPEGRVVEYDDDFVVINDKYPKAIVHLLFLPRKPAYYNQHPLSALSTDPAFLAQVRTRAERLKLLAASELRRQYGDTSISDHPYQSALEEMMSAPEPPSPEEQTARLPPGRDWTKDIVIGVHTHPSMNHLHIHIFSRDMQSPWMKHKKHYLSFNSSFLVKLDEFPLEESSPRYHPSSWTSWDMKCWRCGENYKNKFAALKKHLDEEFEEWKKE</sequence>
<evidence type="ECO:0000256" key="15">
    <source>
        <dbReference type="ARBA" id="ARBA00044713"/>
    </source>
</evidence>
<dbReference type="GO" id="GO:0030983">
    <property type="term" value="F:mismatched DNA binding"/>
    <property type="evidence" value="ECO:0007669"/>
    <property type="project" value="TreeGrafter"/>
</dbReference>
<feature type="domain" description="Aprataxin C2HE/C2H2/C2HC zinc finger" evidence="19">
    <location>
        <begin position="268"/>
        <end position="323"/>
    </location>
</feature>
<keyword evidence="7" id="KW-0227">DNA damage</keyword>
<comment type="catalytic activity">
    <reaction evidence="15">
        <text>a 5'-end adenosine-5'-diphospho-5'-ribonucleoside-2'-deoxyribonucleotide-DNA + H2O = a 5'-end 5'-phospho-ribonucleoside-2'-deoxyribonucleotide-DNA + AMP + 2 H(+)</text>
        <dbReference type="Rhea" id="RHEA:52132"/>
        <dbReference type="Rhea" id="RHEA-COMP:13182"/>
        <dbReference type="Rhea" id="RHEA-COMP:13183"/>
        <dbReference type="ChEBI" id="CHEBI:15377"/>
        <dbReference type="ChEBI" id="CHEBI:15378"/>
        <dbReference type="ChEBI" id="CHEBI:136414"/>
        <dbReference type="ChEBI" id="CHEBI:136415"/>
        <dbReference type="ChEBI" id="CHEBI:456215"/>
        <dbReference type="EC" id="3.6.1.71"/>
    </reaction>
</comment>
<evidence type="ECO:0000256" key="9">
    <source>
        <dbReference type="ARBA" id="ARBA00022833"/>
    </source>
</evidence>
<accession>A0A2W1FT27</accession>
<dbReference type="Pfam" id="PF16278">
    <property type="entry name" value="zf-C2HE"/>
    <property type="match status" value="1"/>
</dbReference>
<comment type="catalytic activity">
    <reaction evidence="13">
        <text>a 3'-end 2'-deoxyribonucleotide-3'-diphospho-5'-guanosine-DNA + H2O = a 3'-end 2'-deoxyribonucleotide 3'-phosphate-DNA + GMP + 2 H(+)</text>
        <dbReference type="Rhea" id="RHEA:52140"/>
        <dbReference type="Rhea" id="RHEA-COMP:13186"/>
        <dbReference type="Rhea" id="RHEA-COMP:13187"/>
        <dbReference type="ChEBI" id="CHEBI:15377"/>
        <dbReference type="ChEBI" id="CHEBI:15378"/>
        <dbReference type="ChEBI" id="CHEBI:58115"/>
        <dbReference type="ChEBI" id="CHEBI:136419"/>
        <dbReference type="ChEBI" id="CHEBI:136420"/>
        <dbReference type="EC" id="3.6.1.72"/>
    </reaction>
</comment>
<evidence type="ECO:0000256" key="18">
    <source>
        <dbReference type="ARBA" id="ARBA00076243"/>
    </source>
</evidence>
<proteinExistence type="predicted"/>
<dbReference type="Pfam" id="PF11969">
    <property type="entry name" value="DcpS_C"/>
    <property type="match status" value="1"/>
</dbReference>
<dbReference type="GO" id="GO:0000012">
    <property type="term" value="P:single strand break repair"/>
    <property type="evidence" value="ECO:0007669"/>
    <property type="project" value="TreeGrafter"/>
</dbReference>
<keyword evidence="8" id="KW-0378">Hydrolase</keyword>
<evidence type="ECO:0000259" key="19">
    <source>
        <dbReference type="Pfam" id="PF16278"/>
    </source>
</evidence>
<keyword evidence="6" id="KW-0479">Metal-binding</keyword>
<organism evidence="20 21">
    <name type="scientific">Pyrenophora tritici-repentis</name>
    <dbReference type="NCBI Taxonomy" id="45151"/>
    <lineage>
        <taxon>Eukaryota</taxon>
        <taxon>Fungi</taxon>
        <taxon>Dikarya</taxon>
        <taxon>Ascomycota</taxon>
        <taxon>Pezizomycotina</taxon>
        <taxon>Dothideomycetes</taxon>
        <taxon>Pleosporomycetidae</taxon>
        <taxon>Pleosporales</taxon>
        <taxon>Pleosporineae</taxon>
        <taxon>Pleosporaceae</taxon>
        <taxon>Pyrenophora</taxon>
    </lineage>
</organism>
<gene>
    <name evidence="20" type="ORF">Ptr86124_006839</name>
</gene>
<dbReference type="GO" id="GO:0005737">
    <property type="term" value="C:cytoplasm"/>
    <property type="evidence" value="ECO:0007669"/>
    <property type="project" value="UniProtKB-SubCell"/>
</dbReference>
<dbReference type="GO" id="GO:0003697">
    <property type="term" value="F:single-stranded DNA binding"/>
    <property type="evidence" value="ECO:0007669"/>
    <property type="project" value="TreeGrafter"/>
</dbReference>
<protein>
    <recommendedName>
        <fullName evidence="17">Aprataxin-like protein</fullName>
        <ecNumber evidence="4">3.6.1.71</ecNumber>
        <ecNumber evidence="3">3.6.1.72</ecNumber>
    </recommendedName>
    <alternativeName>
        <fullName evidence="18">Hit family protein 3</fullName>
    </alternativeName>
</protein>
<dbReference type="FunFam" id="3.30.428.10:FF:000017">
    <property type="entry name" value="Aprataxin-like protein"/>
    <property type="match status" value="1"/>
</dbReference>
<comment type="caution">
    <text evidence="20">The sequence shown here is derived from an EMBL/GenBank/DDBJ whole genome shotgun (WGS) entry which is preliminary data.</text>
</comment>
<evidence type="ECO:0000256" key="6">
    <source>
        <dbReference type="ARBA" id="ARBA00022723"/>
    </source>
</evidence>
<dbReference type="Gene3D" id="3.30.428.10">
    <property type="entry name" value="HIT-like"/>
    <property type="match status" value="1"/>
</dbReference>
<dbReference type="Proteomes" id="UP000249757">
    <property type="component" value="Unassembled WGS sequence"/>
</dbReference>
<evidence type="ECO:0000256" key="2">
    <source>
        <dbReference type="ARBA" id="ARBA00004496"/>
    </source>
</evidence>
<evidence type="ECO:0000256" key="8">
    <source>
        <dbReference type="ARBA" id="ARBA00022801"/>
    </source>
</evidence>
<dbReference type="EC" id="3.6.1.71" evidence="4"/>
<keyword evidence="11" id="KW-0234">DNA repair</keyword>
<evidence type="ECO:0000256" key="16">
    <source>
        <dbReference type="ARBA" id="ARBA00059438"/>
    </source>
</evidence>
<dbReference type="PANTHER" id="PTHR12486">
    <property type="entry name" value="APRATAXIN-RELATED"/>
    <property type="match status" value="1"/>
</dbReference>
<evidence type="ECO:0000256" key="5">
    <source>
        <dbReference type="ARBA" id="ARBA00022490"/>
    </source>
</evidence>
<evidence type="ECO:0000256" key="3">
    <source>
        <dbReference type="ARBA" id="ARBA00012495"/>
    </source>
</evidence>
<reference evidence="21" key="1">
    <citation type="journal article" date="2022" name="Microb. Genom.">
        <title>A global pangenome for the wheat fungal pathogen Pyrenophora tritici-repentis and prediction of effector protein structural homology.</title>
        <authorList>
            <person name="Moolhuijzen P.M."/>
            <person name="See P.T."/>
            <person name="Shi G."/>
            <person name="Powell H.R."/>
            <person name="Cockram J."/>
            <person name="Jorgensen L.N."/>
            <person name="Benslimane H."/>
            <person name="Strelkov S.E."/>
            <person name="Turner J."/>
            <person name="Liu Z."/>
            <person name="Moffat C.S."/>
        </authorList>
    </citation>
    <scope>NUCLEOTIDE SEQUENCE [LARGE SCALE GENOMIC DNA]</scope>
</reference>
<dbReference type="GO" id="GO:0046872">
    <property type="term" value="F:metal ion binding"/>
    <property type="evidence" value="ECO:0007669"/>
    <property type="project" value="UniProtKB-KW"/>
</dbReference>
<evidence type="ECO:0000256" key="14">
    <source>
        <dbReference type="ARBA" id="ARBA00044639"/>
    </source>
</evidence>
<keyword evidence="10" id="KW-0238">DNA-binding</keyword>
<evidence type="ECO:0000256" key="4">
    <source>
        <dbReference type="ARBA" id="ARBA00012496"/>
    </source>
</evidence>
<evidence type="ECO:0000313" key="20">
    <source>
        <dbReference type="EMBL" id="KAI1514209.1"/>
    </source>
</evidence>
<dbReference type="GO" id="GO:0120108">
    <property type="term" value="F:DNA-3'-diphospho-5'-guanosine diphosphatase activity"/>
    <property type="evidence" value="ECO:0007669"/>
    <property type="project" value="UniProtKB-EC"/>
</dbReference>
<keyword evidence="9" id="KW-0862">Zinc</keyword>
<evidence type="ECO:0000256" key="10">
    <source>
        <dbReference type="ARBA" id="ARBA00023125"/>
    </source>
</evidence>